<reference evidence="3 4" key="1">
    <citation type="submission" date="2013-11" db="EMBL/GenBank/DDBJ databases">
        <title>Genome sequencing of Stegodyphus mimosarum.</title>
        <authorList>
            <person name="Bechsgaard J."/>
        </authorList>
    </citation>
    <scope>NUCLEOTIDE SEQUENCE [LARGE SCALE GENOMIC DNA]</scope>
</reference>
<feature type="region of interest" description="Disordered" evidence="2">
    <location>
        <begin position="1"/>
        <end position="35"/>
    </location>
</feature>
<dbReference type="SUPFAM" id="SSF103196">
    <property type="entry name" value="Roadblock/LC7 domain"/>
    <property type="match status" value="1"/>
</dbReference>
<dbReference type="STRING" id="407821.A0A087UC42"/>
<accession>A0A087UC42</accession>
<dbReference type="SMART" id="SM01278">
    <property type="entry name" value="MAPKK1_Int"/>
    <property type="match status" value="1"/>
</dbReference>
<dbReference type="GO" id="GO:0032008">
    <property type="term" value="P:positive regulation of TOR signaling"/>
    <property type="evidence" value="ECO:0007669"/>
    <property type="project" value="TreeGrafter"/>
</dbReference>
<dbReference type="OMA" id="YYNAYQV"/>
<organism evidence="3 4">
    <name type="scientific">Stegodyphus mimosarum</name>
    <name type="common">African social velvet spider</name>
    <dbReference type="NCBI Taxonomy" id="407821"/>
    <lineage>
        <taxon>Eukaryota</taxon>
        <taxon>Metazoa</taxon>
        <taxon>Ecdysozoa</taxon>
        <taxon>Arthropoda</taxon>
        <taxon>Chelicerata</taxon>
        <taxon>Arachnida</taxon>
        <taxon>Araneae</taxon>
        <taxon>Araneomorphae</taxon>
        <taxon>Entelegynae</taxon>
        <taxon>Eresoidea</taxon>
        <taxon>Eresidae</taxon>
        <taxon>Stegodyphus</taxon>
    </lineage>
</organism>
<name>A0A087UC42_STEMI</name>
<protein>
    <recommendedName>
        <fullName evidence="5">Ragulator complex protein LAMTOR3</fullName>
    </recommendedName>
</protein>
<dbReference type="Proteomes" id="UP000054359">
    <property type="component" value="Unassembled WGS sequence"/>
</dbReference>
<evidence type="ECO:0000313" key="4">
    <source>
        <dbReference type="Proteomes" id="UP000054359"/>
    </source>
</evidence>
<dbReference type="InterPro" id="IPR015019">
    <property type="entry name" value="LAMTOR3"/>
</dbReference>
<dbReference type="GO" id="GO:0071986">
    <property type="term" value="C:Ragulator complex"/>
    <property type="evidence" value="ECO:0007669"/>
    <property type="project" value="TreeGrafter"/>
</dbReference>
<evidence type="ECO:0000313" key="3">
    <source>
        <dbReference type="EMBL" id="KFM74931.1"/>
    </source>
</evidence>
<dbReference type="Gene3D" id="3.30.450.30">
    <property type="entry name" value="Dynein light chain 2a, cytoplasmic"/>
    <property type="match status" value="1"/>
</dbReference>
<feature type="compositionally biased region" description="Low complexity" evidence="2">
    <location>
        <begin position="1"/>
        <end position="12"/>
    </location>
</feature>
<keyword evidence="4" id="KW-1185">Reference proteome</keyword>
<evidence type="ECO:0008006" key="5">
    <source>
        <dbReference type="Google" id="ProtNLM"/>
    </source>
</evidence>
<dbReference type="PANTHER" id="PTHR13378">
    <property type="entry name" value="REGULATOR COMPLEX PROTEIN LAMTOR3"/>
    <property type="match status" value="1"/>
</dbReference>
<sequence>MARSASRIAAISHQSKTHHLQPESENHYSQMPGGGDIVCENNPEVADQFLREMLHRVDGLLAVMITDRDGIPVVMSRTGKVPDVVSKQNFLASVSLAIEQAGKLGCGKNRRIMCMFNSFQVVHFNKSPLMVSLVASAEANTGLLLSLESELNDFIEDLKAVIGIGNH</sequence>
<gene>
    <name evidence="3" type="ORF">X975_08459</name>
</gene>
<evidence type="ECO:0000256" key="2">
    <source>
        <dbReference type="SAM" id="MobiDB-lite"/>
    </source>
</evidence>
<dbReference type="GO" id="GO:0071230">
    <property type="term" value="P:cellular response to amino acid stimulus"/>
    <property type="evidence" value="ECO:0007669"/>
    <property type="project" value="TreeGrafter"/>
</dbReference>
<dbReference type="EMBL" id="KK119166">
    <property type="protein sequence ID" value="KFM74931.1"/>
    <property type="molecule type" value="Genomic_DNA"/>
</dbReference>
<evidence type="ECO:0000256" key="1">
    <source>
        <dbReference type="ARBA" id="ARBA00005356"/>
    </source>
</evidence>
<dbReference type="AlphaFoldDB" id="A0A087UC42"/>
<feature type="non-terminal residue" evidence="3">
    <location>
        <position position="167"/>
    </location>
</feature>
<proteinExistence type="inferred from homology"/>
<dbReference type="OrthoDB" id="343907at2759"/>
<dbReference type="Pfam" id="PF08923">
    <property type="entry name" value="MAPKK1_Int"/>
    <property type="match status" value="1"/>
</dbReference>
<comment type="similarity">
    <text evidence="1">Belongs to the LAMTOR3 family.</text>
</comment>
<dbReference type="PANTHER" id="PTHR13378:SF1">
    <property type="entry name" value="RAGULATOR COMPLEX PROTEIN LAMTOR3"/>
    <property type="match status" value="1"/>
</dbReference>